<feature type="region of interest" description="Disordered" evidence="1">
    <location>
        <begin position="1"/>
        <end position="24"/>
    </location>
</feature>
<dbReference type="Proteomes" id="UP000694941">
    <property type="component" value="Unplaced"/>
</dbReference>
<protein>
    <submittedName>
        <fullName evidence="3">Uncharacterized protein LOC111085392</fullName>
    </submittedName>
</protein>
<gene>
    <name evidence="3" type="primary">LOC111085392</name>
</gene>
<evidence type="ECO:0000256" key="1">
    <source>
        <dbReference type="SAM" id="MobiDB-lite"/>
    </source>
</evidence>
<evidence type="ECO:0000313" key="2">
    <source>
        <dbReference type="Proteomes" id="UP000694941"/>
    </source>
</evidence>
<feature type="compositionally biased region" description="Basic and acidic residues" evidence="1">
    <location>
        <begin position="1"/>
        <end position="15"/>
    </location>
</feature>
<name>A0ABM1S716_LIMPO</name>
<proteinExistence type="predicted"/>
<keyword evidence="2" id="KW-1185">Reference proteome</keyword>
<dbReference type="RefSeq" id="XP_022239421.1">
    <property type="nucleotide sequence ID" value="XM_022383713.1"/>
</dbReference>
<evidence type="ECO:0000313" key="3">
    <source>
        <dbReference type="RefSeq" id="XP_022239421.1"/>
    </source>
</evidence>
<dbReference type="GeneID" id="111085392"/>
<accession>A0ABM1S716</accession>
<sequence length="273" mass="31023">MNTKMKGERSFERDNGSSNDENVGWLTTVGKKKVQKHKSPKKIKCKTLFKRKPLVLLNDKQKTIHSFFDVGKESKDKTDCHQMYSANGSFFKDQENSEAYLKSLREILTQPEVGCQRTEAISPTKTVHVSAKPKLHRVYKDSDRSRYFSMARNHLEHAIKCRKVDAGDYNFQHHSEMSTLDNDDDDLDLNSQNEGLVPFVPILVSSLNTQLSLESSQIGEFVSKPVSSTDMQCNILDSSQVEGSVHKTISTFNIDSSFVPTSYQRIYSKNSIN</sequence>
<organism evidence="2 3">
    <name type="scientific">Limulus polyphemus</name>
    <name type="common">Atlantic horseshoe crab</name>
    <dbReference type="NCBI Taxonomy" id="6850"/>
    <lineage>
        <taxon>Eukaryota</taxon>
        <taxon>Metazoa</taxon>
        <taxon>Ecdysozoa</taxon>
        <taxon>Arthropoda</taxon>
        <taxon>Chelicerata</taxon>
        <taxon>Merostomata</taxon>
        <taxon>Xiphosura</taxon>
        <taxon>Limulidae</taxon>
        <taxon>Limulus</taxon>
    </lineage>
</organism>
<reference evidence="3" key="1">
    <citation type="submission" date="2025-08" db="UniProtKB">
        <authorList>
            <consortium name="RefSeq"/>
        </authorList>
    </citation>
    <scope>IDENTIFICATION</scope>
    <source>
        <tissue evidence="3">Muscle</tissue>
    </source>
</reference>